<sequence>MRGNLFQIPSPDDYFDIVFTEGVIEHYNMDSRPNYVDAVCEMI</sequence>
<proteinExistence type="predicted"/>
<protein>
    <submittedName>
        <fullName evidence="1">Uncharacterized protein</fullName>
    </submittedName>
</protein>
<accession>X1J4Z1</accession>
<name>X1J4Z1_9ZZZZ</name>
<feature type="non-terminal residue" evidence="1">
    <location>
        <position position="43"/>
    </location>
</feature>
<dbReference type="EMBL" id="BARU01034549">
    <property type="protein sequence ID" value="GAH64848.1"/>
    <property type="molecule type" value="Genomic_DNA"/>
</dbReference>
<gene>
    <name evidence="1" type="ORF">S03H2_54209</name>
</gene>
<dbReference type="SUPFAM" id="SSF53335">
    <property type="entry name" value="S-adenosyl-L-methionine-dependent methyltransferases"/>
    <property type="match status" value="1"/>
</dbReference>
<dbReference type="AlphaFoldDB" id="X1J4Z1"/>
<dbReference type="InterPro" id="IPR029063">
    <property type="entry name" value="SAM-dependent_MTases_sf"/>
</dbReference>
<organism evidence="1">
    <name type="scientific">marine sediment metagenome</name>
    <dbReference type="NCBI Taxonomy" id="412755"/>
    <lineage>
        <taxon>unclassified sequences</taxon>
        <taxon>metagenomes</taxon>
        <taxon>ecological metagenomes</taxon>
    </lineage>
</organism>
<comment type="caution">
    <text evidence="1">The sequence shown here is derived from an EMBL/GenBank/DDBJ whole genome shotgun (WGS) entry which is preliminary data.</text>
</comment>
<reference evidence="1" key="1">
    <citation type="journal article" date="2014" name="Front. Microbiol.">
        <title>High frequency of phylogenetically diverse reductive dehalogenase-homologous genes in deep subseafloor sedimentary metagenomes.</title>
        <authorList>
            <person name="Kawai M."/>
            <person name="Futagami T."/>
            <person name="Toyoda A."/>
            <person name="Takaki Y."/>
            <person name="Nishi S."/>
            <person name="Hori S."/>
            <person name="Arai W."/>
            <person name="Tsubouchi T."/>
            <person name="Morono Y."/>
            <person name="Uchiyama I."/>
            <person name="Ito T."/>
            <person name="Fujiyama A."/>
            <person name="Inagaki F."/>
            <person name="Takami H."/>
        </authorList>
    </citation>
    <scope>NUCLEOTIDE SEQUENCE</scope>
    <source>
        <strain evidence="1">Expedition CK06-06</strain>
    </source>
</reference>
<evidence type="ECO:0000313" key="1">
    <source>
        <dbReference type="EMBL" id="GAH64848.1"/>
    </source>
</evidence>